<evidence type="ECO:0000313" key="3">
    <source>
        <dbReference type="EMBL" id="OEG09195.1"/>
    </source>
</evidence>
<keyword evidence="4" id="KW-1185">Reference proteome</keyword>
<dbReference type="Pfam" id="PF06998">
    <property type="entry name" value="DUF1307"/>
    <property type="match status" value="1"/>
</dbReference>
<dbReference type="InterPro" id="IPR009736">
    <property type="entry name" value="DUF1307"/>
</dbReference>
<dbReference type="PROSITE" id="PS51257">
    <property type="entry name" value="PROKAR_LIPOPROTEIN"/>
    <property type="match status" value="1"/>
</dbReference>
<evidence type="ECO:0000256" key="2">
    <source>
        <dbReference type="SAM" id="SignalP"/>
    </source>
</evidence>
<feature type="chain" id="PRO_5038610433" description="DUF1307 domain-containing protein" evidence="2">
    <location>
        <begin position="20"/>
        <end position="177"/>
    </location>
</feature>
<dbReference type="EMBL" id="MIJY01000045">
    <property type="protein sequence ID" value="OEG09195.1"/>
    <property type="molecule type" value="Genomic_DNA"/>
</dbReference>
<name>A0A1E5G9D3_9ENTE</name>
<feature type="compositionally biased region" description="Low complexity" evidence="1">
    <location>
        <begin position="25"/>
        <end position="38"/>
    </location>
</feature>
<evidence type="ECO:0000313" key="4">
    <source>
        <dbReference type="Proteomes" id="UP000095094"/>
    </source>
</evidence>
<dbReference type="InterPro" id="IPR036699">
    <property type="entry name" value="YehR-like_sf"/>
</dbReference>
<accession>A0A1E5G9D3</accession>
<comment type="caution">
    <text evidence="3">The sequence shown here is derived from an EMBL/GenBank/DDBJ whole genome shotgun (WGS) entry which is preliminary data.</text>
</comment>
<dbReference type="SUPFAM" id="SSF160704">
    <property type="entry name" value="YehR-like"/>
    <property type="match status" value="1"/>
</dbReference>
<dbReference type="RefSeq" id="WP_069664885.1">
    <property type="nucleotide sequence ID" value="NZ_JBHUJJ010000001.1"/>
</dbReference>
<dbReference type="Proteomes" id="UP000095094">
    <property type="component" value="Unassembled WGS sequence"/>
</dbReference>
<protein>
    <recommendedName>
        <fullName evidence="5">DUF1307 domain-containing protein</fullName>
    </recommendedName>
</protein>
<organism evidence="3 4">
    <name type="scientific">Enterococcus termitis</name>
    <dbReference type="NCBI Taxonomy" id="332950"/>
    <lineage>
        <taxon>Bacteria</taxon>
        <taxon>Bacillati</taxon>
        <taxon>Bacillota</taxon>
        <taxon>Bacilli</taxon>
        <taxon>Lactobacillales</taxon>
        <taxon>Enterococcaceae</taxon>
        <taxon>Enterococcus</taxon>
    </lineage>
</organism>
<feature type="region of interest" description="Disordered" evidence="1">
    <location>
        <begin position="23"/>
        <end position="49"/>
    </location>
</feature>
<evidence type="ECO:0000256" key="1">
    <source>
        <dbReference type="SAM" id="MobiDB-lite"/>
    </source>
</evidence>
<proteinExistence type="predicted"/>
<gene>
    <name evidence="3" type="ORF">BCR25_11545</name>
</gene>
<keyword evidence="2" id="KW-0732">Signal</keyword>
<reference evidence="4" key="1">
    <citation type="submission" date="2016-09" db="EMBL/GenBank/DDBJ databases">
        <authorList>
            <person name="Gulvik C.A."/>
        </authorList>
    </citation>
    <scope>NUCLEOTIDE SEQUENCE [LARGE SCALE GENOMIC DNA]</scope>
    <source>
        <strain evidence="4">LMG 8895</strain>
    </source>
</reference>
<feature type="signal peptide" evidence="2">
    <location>
        <begin position="1"/>
        <end position="19"/>
    </location>
</feature>
<sequence>MKKYLFGTSLVILATILAACGGNESATSTSQSTSTKGTVVESSKDTSVEEKSDETIKKYEMTKDEKTSFVELTIKGDGLLKEKVTIEGPFSLVDAETVEEAQAAVDEMEEEQDSTEGVTVRFSVNNDSVRLITETDYQKVDIDSLGITEDMLTSDGKLPLAEVRIQDYEAMGYEEVE</sequence>
<dbReference type="Gene3D" id="3.30.1830.10">
    <property type="entry name" value="YehR-like"/>
    <property type="match status" value="1"/>
</dbReference>
<evidence type="ECO:0008006" key="5">
    <source>
        <dbReference type="Google" id="ProtNLM"/>
    </source>
</evidence>
<dbReference type="AlphaFoldDB" id="A0A1E5G9D3"/>